<gene>
    <name evidence="1" type="ORF">AVEN_136178_1</name>
</gene>
<evidence type="ECO:0000313" key="1">
    <source>
        <dbReference type="EMBL" id="GBL89769.1"/>
    </source>
</evidence>
<dbReference type="EMBL" id="BGPR01159334">
    <property type="protein sequence ID" value="GBL89769.1"/>
    <property type="molecule type" value="Genomic_DNA"/>
</dbReference>
<evidence type="ECO:0000313" key="2">
    <source>
        <dbReference type="Proteomes" id="UP000499080"/>
    </source>
</evidence>
<reference evidence="1 2" key="1">
    <citation type="journal article" date="2019" name="Sci. Rep.">
        <title>Orb-weaving spider Araneus ventricosus genome elucidates the spidroin gene catalogue.</title>
        <authorList>
            <person name="Kono N."/>
            <person name="Nakamura H."/>
            <person name="Ohtoshi R."/>
            <person name="Moran D.A.P."/>
            <person name="Shinohara A."/>
            <person name="Yoshida Y."/>
            <person name="Fujiwara M."/>
            <person name="Mori M."/>
            <person name="Tomita M."/>
            <person name="Arakawa K."/>
        </authorList>
    </citation>
    <scope>NUCLEOTIDE SEQUENCE [LARGE SCALE GENOMIC DNA]</scope>
</reference>
<dbReference type="Proteomes" id="UP000499080">
    <property type="component" value="Unassembled WGS sequence"/>
</dbReference>
<keyword evidence="2" id="KW-1185">Reference proteome</keyword>
<dbReference type="AlphaFoldDB" id="A0A4Y2BE22"/>
<protein>
    <submittedName>
        <fullName evidence="1">Uncharacterized protein</fullName>
    </submittedName>
</protein>
<accession>A0A4Y2BE22</accession>
<feature type="non-terminal residue" evidence="1">
    <location>
        <position position="1"/>
    </location>
</feature>
<proteinExistence type="predicted"/>
<name>A0A4Y2BE22_ARAVE</name>
<organism evidence="1 2">
    <name type="scientific">Araneus ventricosus</name>
    <name type="common">Orbweaver spider</name>
    <name type="synonym">Epeira ventricosa</name>
    <dbReference type="NCBI Taxonomy" id="182803"/>
    <lineage>
        <taxon>Eukaryota</taxon>
        <taxon>Metazoa</taxon>
        <taxon>Ecdysozoa</taxon>
        <taxon>Arthropoda</taxon>
        <taxon>Chelicerata</taxon>
        <taxon>Arachnida</taxon>
        <taxon>Araneae</taxon>
        <taxon>Araneomorphae</taxon>
        <taxon>Entelegynae</taxon>
        <taxon>Araneoidea</taxon>
        <taxon>Araneidae</taxon>
        <taxon>Araneus</taxon>
    </lineage>
</organism>
<sequence>PFSGSWWSGRRVPVSGLEGRGFETRFHQRIVGYLRMVHLHPYGSNIPYMYNAPGSGGKSSKHPKVPENGSGTAITTYISKEQKTEFSSAKSI</sequence>
<comment type="caution">
    <text evidence="1">The sequence shown here is derived from an EMBL/GenBank/DDBJ whole genome shotgun (WGS) entry which is preliminary data.</text>
</comment>